<dbReference type="Proteomes" id="UP000266895">
    <property type="component" value="Chromosome"/>
</dbReference>
<accession>A0A448HKB3</accession>
<evidence type="ECO:0000313" key="3">
    <source>
        <dbReference type="Proteomes" id="UP000266895"/>
    </source>
</evidence>
<reference evidence="2 3" key="1">
    <citation type="submission" date="2018-12" db="EMBL/GenBank/DDBJ databases">
        <authorList>
            <consortium name="Pathogen Informatics"/>
        </authorList>
    </citation>
    <scope>NUCLEOTIDE SEQUENCE [LARGE SCALE GENOMIC DNA]</scope>
    <source>
        <strain evidence="2 3">NCTC11636</strain>
    </source>
</reference>
<dbReference type="PANTHER" id="PTHR46211:SF14">
    <property type="entry name" value="GLYCEROPHOSPHODIESTER PHOSPHODIESTERASE"/>
    <property type="match status" value="1"/>
</dbReference>
<dbReference type="InterPro" id="IPR017946">
    <property type="entry name" value="PLC-like_Pdiesterase_TIM-brl"/>
</dbReference>
<proteinExistence type="predicted"/>
<protein>
    <submittedName>
        <fullName evidence="2">Glycerophosphoryl diester phosphodiesterase</fullName>
        <ecNumber evidence="2">3.1.4.46</ecNumber>
    </submittedName>
</protein>
<dbReference type="PROSITE" id="PS51704">
    <property type="entry name" value="GP_PDE"/>
    <property type="match status" value="1"/>
</dbReference>
<dbReference type="Gene3D" id="3.20.20.190">
    <property type="entry name" value="Phosphatidylinositol (PI) phosphodiesterase"/>
    <property type="match status" value="1"/>
</dbReference>
<dbReference type="PANTHER" id="PTHR46211">
    <property type="entry name" value="GLYCEROPHOSPHORYL DIESTER PHOSPHODIESTERASE"/>
    <property type="match status" value="1"/>
</dbReference>
<name>A0A448HKB3_9ACTO</name>
<feature type="domain" description="GP-PDE" evidence="1">
    <location>
        <begin position="16"/>
        <end position="255"/>
    </location>
</feature>
<keyword evidence="3" id="KW-1185">Reference proteome</keyword>
<dbReference type="EMBL" id="LR134350">
    <property type="protein sequence ID" value="VEG29979.1"/>
    <property type="molecule type" value="Genomic_DNA"/>
</dbReference>
<dbReference type="SUPFAM" id="SSF51695">
    <property type="entry name" value="PLC-like phosphodiesterases"/>
    <property type="match status" value="1"/>
</dbReference>
<dbReference type="CDD" id="cd08561">
    <property type="entry name" value="GDPD_cytoplasmic_ScUgpQ2_like"/>
    <property type="match status" value="1"/>
</dbReference>
<dbReference type="GO" id="GO:0008889">
    <property type="term" value="F:glycerophosphodiester phosphodiesterase activity"/>
    <property type="evidence" value="ECO:0007669"/>
    <property type="project" value="UniProtKB-EC"/>
</dbReference>
<dbReference type="OrthoDB" id="5241788at2"/>
<dbReference type="InterPro" id="IPR030395">
    <property type="entry name" value="GP_PDE_dom"/>
</dbReference>
<dbReference type="EC" id="3.1.4.46" evidence="2"/>
<sequence length="261" mass="28096">MDSVAPAGPAASTRRPVVVAHRGGAAETPENTRSAVEHVVGLGLDWMETDLRATADGVVVLAHDVDLARASGSERPIGDMTWEELERVDAGDGRAPARLDEVLGSFPGMRLNVDLKESSVVQPAIQAVRSADALDRVRFASFSARRLAMLRRQEPRARTSLGVGDVAGLVLAAEAAVALPRTRWNWTKGRVDAVQVPVSYHGVPVVTRRFVAHAHRLGLEVHVWTVDEPEEMLRLAALNVDAVITDRPSLALEVLGQASPR</sequence>
<dbReference type="KEGG" id="ahw:NCTC11636_02452"/>
<evidence type="ECO:0000259" key="1">
    <source>
        <dbReference type="PROSITE" id="PS51704"/>
    </source>
</evidence>
<organism evidence="2 3">
    <name type="scientific">Actinomyces howellii</name>
    <dbReference type="NCBI Taxonomy" id="52771"/>
    <lineage>
        <taxon>Bacteria</taxon>
        <taxon>Bacillati</taxon>
        <taxon>Actinomycetota</taxon>
        <taxon>Actinomycetes</taxon>
        <taxon>Actinomycetales</taxon>
        <taxon>Actinomycetaceae</taxon>
        <taxon>Actinomyces</taxon>
    </lineage>
</organism>
<dbReference type="AlphaFoldDB" id="A0A448HKB3"/>
<dbReference type="GO" id="GO:0006629">
    <property type="term" value="P:lipid metabolic process"/>
    <property type="evidence" value="ECO:0007669"/>
    <property type="project" value="InterPro"/>
</dbReference>
<evidence type="ECO:0000313" key="2">
    <source>
        <dbReference type="EMBL" id="VEG29979.1"/>
    </source>
</evidence>
<gene>
    <name evidence="2" type="primary">ugpQ_2</name>
    <name evidence="2" type="ORF">NCTC11636_02452</name>
</gene>
<dbReference type="Pfam" id="PF03009">
    <property type="entry name" value="GDPD"/>
    <property type="match status" value="1"/>
</dbReference>
<keyword evidence="2" id="KW-0378">Hydrolase</keyword>